<proteinExistence type="predicted"/>
<name>A0A084WI24_ANOSI</name>
<keyword evidence="3" id="KW-1185">Reference proteome</keyword>
<evidence type="ECO:0000313" key="2">
    <source>
        <dbReference type="EnsemblMetazoa" id="ASIC017894-PA"/>
    </source>
</evidence>
<gene>
    <name evidence="1" type="ORF">ZHAS_00017894</name>
</gene>
<evidence type="ECO:0000313" key="3">
    <source>
        <dbReference type="Proteomes" id="UP000030765"/>
    </source>
</evidence>
<dbReference type="Proteomes" id="UP000030765">
    <property type="component" value="Unassembled WGS sequence"/>
</dbReference>
<protein>
    <submittedName>
        <fullName evidence="1 2">Uncharacterized protein</fullName>
    </submittedName>
</protein>
<dbReference type="EMBL" id="ATLV01023908">
    <property type="status" value="NOT_ANNOTATED_CDS"/>
    <property type="molecule type" value="Genomic_DNA"/>
</dbReference>
<accession>A0A084WI24</accession>
<reference evidence="1 3" key="1">
    <citation type="journal article" date="2014" name="BMC Genomics">
        <title>Genome sequence of Anopheles sinensis provides insight into genetics basis of mosquito competence for malaria parasites.</title>
        <authorList>
            <person name="Zhou D."/>
            <person name="Zhang D."/>
            <person name="Ding G."/>
            <person name="Shi L."/>
            <person name="Hou Q."/>
            <person name="Ye Y."/>
            <person name="Xu Y."/>
            <person name="Zhou H."/>
            <person name="Xiong C."/>
            <person name="Li S."/>
            <person name="Yu J."/>
            <person name="Hong S."/>
            <person name="Yu X."/>
            <person name="Zou P."/>
            <person name="Chen C."/>
            <person name="Chang X."/>
            <person name="Wang W."/>
            <person name="Lv Y."/>
            <person name="Sun Y."/>
            <person name="Ma L."/>
            <person name="Shen B."/>
            <person name="Zhu C."/>
        </authorList>
    </citation>
    <scope>NUCLEOTIDE SEQUENCE [LARGE SCALE GENOMIC DNA]</scope>
</reference>
<dbReference type="EMBL" id="KE525347">
    <property type="protein sequence ID" value="KFB49868.1"/>
    <property type="molecule type" value="Genomic_DNA"/>
</dbReference>
<reference evidence="2" key="2">
    <citation type="submission" date="2020-05" db="UniProtKB">
        <authorList>
            <consortium name="EnsemblMetazoa"/>
        </authorList>
    </citation>
    <scope>IDENTIFICATION</scope>
</reference>
<dbReference type="AlphaFoldDB" id="A0A084WI24"/>
<sequence>MLNFVMAPGRNTGPSVTVTIPGEFTVMLLPKDKQAKKDGSHPARCPSGCFESEALMFPVVDGGDAVGVHRWGFNVDVVIGCEKVG</sequence>
<dbReference type="VEuPathDB" id="VectorBase:ASIC017894"/>
<evidence type="ECO:0000313" key="1">
    <source>
        <dbReference type="EMBL" id="KFB49868.1"/>
    </source>
</evidence>
<dbReference type="EnsemblMetazoa" id="ASIC017894-RA">
    <property type="protein sequence ID" value="ASIC017894-PA"/>
    <property type="gene ID" value="ASIC017894"/>
</dbReference>
<organism evidence="1">
    <name type="scientific">Anopheles sinensis</name>
    <name type="common">Mosquito</name>
    <dbReference type="NCBI Taxonomy" id="74873"/>
    <lineage>
        <taxon>Eukaryota</taxon>
        <taxon>Metazoa</taxon>
        <taxon>Ecdysozoa</taxon>
        <taxon>Arthropoda</taxon>
        <taxon>Hexapoda</taxon>
        <taxon>Insecta</taxon>
        <taxon>Pterygota</taxon>
        <taxon>Neoptera</taxon>
        <taxon>Endopterygota</taxon>
        <taxon>Diptera</taxon>
        <taxon>Nematocera</taxon>
        <taxon>Culicoidea</taxon>
        <taxon>Culicidae</taxon>
        <taxon>Anophelinae</taxon>
        <taxon>Anopheles</taxon>
    </lineage>
</organism>